<keyword evidence="1" id="KW-0472">Membrane</keyword>
<dbReference type="EMBL" id="JAAEHK010000011">
    <property type="protein sequence ID" value="NDL70842.1"/>
    <property type="molecule type" value="Genomic_DNA"/>
</dbReference>
<keyword evidence="1" id="KW-0812">Transmembrane</keyword>
<name>A0A7C9K5G3_9GAMM</name>
<dbReference type="Proteomes" id="UP000480312">
    <property type="component" value="Unassembled WGS sequence"/>
</dbReference>
<keyword evidence="1" id="KW-1133">Transmembrane helix</keyword>
<dbReference type="RefSeq" id="WP_162218720.1">
    <property type="nucleotide sequence ID" value="NZ_JAAEHK010000011.1"/>
</dbReference>
<accession>A0A7C9K5G3</accession>
<comment type="caution">
    <text evidence="2">The sequence shown here is derived from an EMBL/GenBank/DDBJ whole genome shotgun (WGS) entry which is preliminary data.</text>
</comment>
<sequence length="91" mass="10138">MSTIRSLVHRLFQANWKRLEAHVKAQAGQELTGLEWSLFVLGLAGQKLVNDADQVRILCVRAIKAFTKVLIVLSAIFLLAAWLINALLEAL</sequence>
<protein>
    <submittedName>
        <fullName evidence="2">Uncharacterized protein</fullName>
    </submittedName>
</protein>
<dbReference type="AlphaFoldDB" id="A0A7C9K5G3"/>
<reference evidence="2 3" key="1">
    <citation type="submission" date="2020-01" db="EMBL/GenBank/DDBJ databases">
        <title>Whole genome sequencing of Halomonas alkaliphila strain LS44.</title>
        <authorList>
            <person name="Kumar S."/>
            <person name="Paul D."/>
            <person name="Shouche Y."/>
            <person name="Suryavanshi M.V."/>
        </authorList>
    </citation>
    <scope>NUCLEOTIDE SEQUENCE [LARGE SCALE GENOMIC DNA]</scope>
    <source>
        <strain evidence="2 3">LS44</strain>
    </source>
</reference>
<evidence type="ECO:0000313" key="2">
    <source>
        <dbReference type="EMBL" id="NDL70842.1"/>
    </source>
</evidence>
<evidence type="ECO:0000256" key="1">
    <source>
        <dbReference type="SAM" id="Phobius"/>
    </source>
</evidence>
<proteinExistence type="predicted"/>
<organism evidence="2 3">
    <name type="scientific">Vreelandella alkaliphila</name>
    <dbReference type="NCBI Taxonomy" id="272774"/>
    <lineage>
        <taxon>Bacteria</taxon>
        <taxon>Pseudomonadati</taxon>
        <taxon>Pseudomonadota</taxon>
        <taxon>Gammaproteobacteria</taxon>
        <taxon>Oceanospirillales</taxon>
        <taxon>Halomonadaceae</taxon>
        <taxon>Vreelandella</taxon>
    </lineage>
</organism>
<evidence type="ECO:0000313" key="3">
    <source>
        <dbReference type="Proteomes" id="UP000480312"/>
    </source>
</evidence>
<feature type="transmembrane region" description="Helical" evidence="1">
    <location>
        <begin position="65"/>
        <end position="88"/>
    </location>
</feature>
<gene>
    <name evidence="2" type="ORF">GPL32_10045</name>
</gene>